<accession>A0A1Q3E094</accession>
<evidence type="ECO:0000256" key="1">
    <source>
        <dbReference type="SAM" id="MobiDB-lite"/>
    </source>
</evidence>
<sequence length="580" mass="64594">MLETNRTVLEFVLEETHILNEVWRCGNANEPAAATKAAPNSRKRKKAKFVKMEAKFAQSASTFDSVSVKSADSSVSMRIGNVEKVWWEAWMENRSVRSLFCGQDALHFQRISDATMVFNKNRLWPPTETQVRNRWDQFQVYVGLLNNAVGDDFLRLTNFVQNPARVIQIYLSSYFIEKGLHFSKYNCDIIPKLLYFYVNFLLVNEVLPDKGDNLHYALSIIESAKTELALYPQIGESCPDHFNLTCKELLCDDSQGTLSDTNGTLADSNAETQIQPDSTPVSPQSPKKTKKKKKKKSQAKPQPMTEVSAENSIASPVNFSVSVECEITSPAILSGWGGGTAAVDSWGEGASSGWGNGGSASISGWGVVVDTPAAPLEDVGWESFSALPPASSFVSAHITRALPQTHIRGVVEHAVRRVKAIIPPLEQDTIKCKQEDNTILNSIALENELKRCYWTVVLEPWPIEGAQEFISILSTSKGNVDLHADQMTVEDGSINDLYVGSVKPHNCLSDDITIFLEDETRKVLRLGMGLGGTWAQLLRASDCAQHVKGHEEKEEEKSPDERRYWFLLEVLRILPSYYIV</sequence>
<dbReference type="STRING" id="5353.A0A1Q3E094"/>
<dbReference type="InterPro" id="IPR018606">
    <property type="entry name" value="Arb1"/>
</dbReference>
<dbReference type="GO" id="GO:0031047">
    <property type="term" value="P:regulatory ncRNA-mediated gene silencing"/>
    <property type="evidence" value="ECO:0007669"/>
    <property type="project" value="InterPro"/>
</dbReference>
<reference evidence="2 3" key="1">
    <citation type="submission" date="2016-08" db="EMBL/GenBank/DDBJ databases">
        <authorList>
            <consortium name="Lentinula edodes genome sequencing consortium"/>
            <person name="Sakamoto Y."/>
            <person name="Nakade K."/>
            <person name="Sato S."/>
            <person name="Yoshida Y."/>
            <person name="Miyazaki K."/>
            <person name="Natsume S."/>
            <person name="Konno N."/>
        </authorList>
    </citation>
    <scope>NUCLEOTIDE SEQUENCE [LARGE SCALE GENOMIC DNA]</scope>
    <source>
        <strain evidence="2 3">NBRC 111202</strain>
    </source>
</reference>
<organism evidence="2 3">
    <name type="scientific">Lentinula edodes</name>
    <name type="common">Shiitake mushroom</name>
    <name type="synonym">Lentinus edodes</name>
    <dbReference type="NCBI Taxonomy" id="5353"/>
    <lineage>
        <taxon>Eukaryota</taxon>
        <taxon>Fungi</taxon>
        <taxon>Dikarya</taxon>
        <taxon>Basidiomycota</taxon>
        <taxon>Agaricomycotina</taxon>
        <taxon>Agaricomycetes</taxon>
        <taxon>Agaricomycetidae</taxon>
        <taxon>Agaricales</taxon>
        <taxon>Marasmiineae</taxon>
        <taxon>Omphalotaceae</taxon>
        <taxon>Lentinula</taxon>
    </lineage>
</organism>
<dbReference type="EMBL" id="BDGU01000035">
    <property type="protein sequence ID" value="GAW00673.1"/>
    <property type="molecule type" value="Genomic_DNA"/>
</dbReference>
<feature type="region of interest" description="Disordered" evidence="1">
    <location>
        <begin position="261"/>
        <end position="311"/>
    </location>
</feature>
<evidence type="ECO:0000313" key="2">
    <source>
        <dbReference type="EMBL" id="GAW00673.1"/>
    </source>
</evidence>
<comment type="caution">
    <text evidence="2">The sequence shown here is derived from an EMBL/GenBank/DDBJ whole genome shotgun (WGS) entry which is preliminary data.</text>
</comment>
<name>A0A1Q3E094_LENED</name>
<reference evidence="2 3" key="2">
    <citation type="submission" date="2017-02" db="EMBL/GenBank/DDBJ databases">
        <title>A genome survey and senescence transcriptome analysis in Lentinula edodes.</title>
        <authorList>
            <person name="Sakamoto Y."/>
            <person name="Nakade K."/>
            <person name="Sato S."/>
            <person name="Yoshida Y."/>
            <person name="Miyazaki K."/>
            <person name="Natsume S."/>
            <person name="Konno N."/>
        </authorList>
    </citation>
    <scope>NUCLEOTIDE SEQUENCE [LARGE SCALE GENOMIC DNA]</scope>
    <source>
        <strain evidence="2 3">NBRC 111202</strain>
    </source>
</reference>
<feature type="compositionally biased region" description="Polar residues" evidence="1">
    <location>
        <begin position="261"/>
        <end position="281"/>
    </location>
</feature>
<evidence type="ECO:0000313" key="3">
    <source>
        <dbReference type="Proteomes" id="UP000188533"/>
    </source>
</evidence>
<keyword evidence="3" id="KW-1185">Reference proteome</keyword>
<feature type="compositionally biased region" description="Basic residues" evidence="1">
    <location>
        <begin position="287"/>
        <end position="298"/>
    </location>
</feature>
<dbReference type="Pfam" id="PF09692">
    <property type="entry name" value="Arb1"/>
    <property type="match status" value="1"/>
</dbReference>
<dbReference type="Proteomes" id="UP000188533">
    <property type="component" value="Unassembled WGS sequence"/>
</dbReference>
<proteinExistence type="predicted"/>
<gene>
    <name evidence="2" type="ORF">LENED_002216</name>
</gene>
<dbReference type="AlphaFoldDB" id="A0A1Q3E094"/>
<dbReference type="GO" id="GO:0033167">
    <property type="term" value="C:ARC complex"/>
    <property type="evidence" value="ECO:0007669"/>
    <property type="project" value="InterPro"/>
</dbReference>
<protein>
    <submittedName>
        <fullName evidence="2">Uncharacterized protein</fullName>
    </submittedName>
</protein>